<organism evidence="1 2">
    <name type="scientific">Faecalibacterium prausnitzii</name>
    <dbReference type="NCBI Taxonomy" id="853"/>
    <lineage>
        <taxon>Bacteria</taxon>
        <taxon>Bacillati</taxon>
        <taxon>Bacillota</taxon>
        <taxon>Clostridia</taxon>
        <taxon>Eubacteriales</taxon>
        <taxon>Oscillospiraceae</taxon>
        <taxon>Faecalibacterium</taxon>
    </lineage>
</organism>
<evidence type="ECO:0000313" key="1">
    <source>
        <dbReference type="EMBL" id="PLK30524.1"/>
    </source>
</evidence>
<reference evidence="1 2" key="1">
    <citation type="journal article" date="2017" name="Front. Microbiol.">
        <title>New Insights into the Diversity of the Genus Faecalibacterium.</title>
        <authorList>
            <person name="Benevides L."/>
            <person name="Burman S."/>
            <person name="Martin R."/>
            <person name="Robert V."/>
            <person name="Thomas M."/>
            <person name="Miquel S."/>
            <person name="Chain F."/>
            <person name="Sokol H."/>
            <person name="Bermudez-Humaran L.G."/>
            <person name="Morrison M."/>
            <person name="Langella P."/>
            <person name="Azevedo V.A."/>
            <person name="Chatel J.M."/>
            <person name="Soares S."/>
        </authorList>
    </citation>
    <scope>NUCLEOTIDE SEQUENCE [LARGE SCALE GENOMIC DNA]</scope>
    <source>
        <strain evidence="1 2">CNCM I 4542</strain>
    </source>
</reference>
<dbReference type="EMBL" id="NMTS02000001">
    <property type="protein sequence ID" value="PLK30524.1"/>
    <property type="molecule type" value="Genomic_DNA"/>
</dbReference>
<dbReference type="InterPro" id="IPR021080">
    <property type="entry name" value="Minor_capsid_protein"/>
</dbReference>
<evidence type="ECO:0000313" key="2">
    <source>
        <dbReference type="Proteomes" id="UP000221015"/>
    </source>
</evidence>
<sequence length="169" mass="18797">MPNSKKRTCAVRRRLSRTTGNRCCPTGTWKGAETVSKPIFEQPAGYRFRADGVQMSLDWRTNFGAEKTAALQKAQFATAQKAAALIDQYVPFDTGILKNSVNQASKFDEGLLVYNTPYARRQFYLHPEGECLHGENGLRGSYWGQRALADYGEAIAYIATQAVTTFWGG</sequence>
<proteinExistence type="predicted"/>
<gene>
    <name evidence="1" type="ORF">CGS50_002595</name>
</gene>
<protein>
    <submittedName>
        <fullName evidence="1">Uncharacterized protein</fullName>
    </submittedName>
</protein>
<accession>A0A2J4JRN7</accession>
<comment type="caution">
    <text evidence="1">The sequence shown here is derived from an EMBL/GenBank/DDBJ whole genome shotgun (WGS) entry which is preliminary data.</text>
</comment>
<dbReference type="AlphaFoldDB" id="A0A2J4JRN7"/>
<dbReference type="Pfam" id="PF11114">
    <property type="entry name" value="Minor_capsid_2"/>
    <property type="match status" value="1"/>
</dbReference>
<dbReference type="Proteomes" id="UP000221015">
    <property type="component" value="Unassembled WGS sequence"/>
</dbReference>
<name>A0A2J4JRN7_9FIRM</name>